<dbReference type="EMBL" id="JBHSXL010000004">
    <property type="protein sequence ID" value="MFC6892123.1"/>
    <property type="molecule type" value="Genomic_DNA"/>
</dbReference>
<dbReference type="SUPFAM" id="SSF56784">
    <property type="entry name" value="HAD-like"/>
    <property type="match status" value="1"/>
</dbReference>
<gene>
    <name evidence="1" type="ORF">ACFQE9_05775</name>
</gene>
<dbReference type="PANTHER" id="PTHR19288">
    <property type="entry name" value="4-NITROPHENYLPHOSPHATASE-RELATED"/>
    <property type="match status" value="1"/>
</dbReference>
<organism evidence="1 2">
    <name type="scientific">Halopenitus salinus</name>
    <dbReference type="NCBI Taxonomy" id="1198295"/>
    <lineage>
        <taxon>Archaea</taxon>
        <taxon>Methanobacteriati</taxon>
        <taxon>Methanobacteriota</taxon>
        <taxon>Stenosarchaea group</taxon>
        <taxon>Halobacteria</taxon>
        <taxon>Halobacteriales</taxon>
        <taxon>Haloferacaceae</taxon>
        <taxon>Halopenitus</taxon>
    </lineage>
</organism>
<evidence type="ECO:0000313" key="2">
    <source>
        <dbReference type="Proteomes" id="UP001596296"/>
    </source>
</evidence>
<dbReference type="Pfam" id="PF13242">
    <property type="entry name" value="Hydrolase_like"/>
    <property type="match status" value="1"/>
</dbReference>
<dbReference type="RefSeq" id="WP_379741700.1">
    <property type="nucleotide sequence ID" value="NZ_JBHSVN010000001.1"/>
</dbReference>
<accession>A0ABD5UWD3</accession>
<sequence length="267" mass="28328">MDYEGIVLDVDGTVVRGDEPIDGASEGYRIAAEAGLEPLFVSNNPTKPPAAYVDRLGSAGFAVDADRVITAGTVTVEYLKRHHADDELFVIGESGLFKLLSSAGLSTTESIEDAEVLLASLDRKFDYEDLSRALWVLEDGIPFLGTDPDVVIPARERDVPGSGAVINAIAGVAEREPDLVCGKPSDPAIDLVTRRIGVAPEDCLVVGDRLDTDVALGERAGMTTALVTTGVTDEADVADSPYDPDYVLDSLADIDRILRVDRGPRSG</sequence>
<proteinExistence type="predicted"/>
<keyword evidence="1" id="KW-0378">Hydrolase</keyword>
<reference evidence="1 2" key="1">
    <citation type="journal article" date="2019" name="Int. J. Syst. Evol. Microbiol.">
        <title>The Global Catalogue of Microorganisms (GCM) 10K type strain sequencing project: providing services to taxonomists for standard genome sequencing and annotation.</title>
        <authorList>
            <consortium name="The Broad Institute Genomics Platform"/>
            <consortium name="The Broad Institute Genome Sequencing Center for Infectious Disease"/>
            <person name="Wu L."/>
            <person name="Ma J."/>
        </authorList>
    </citation>
    <scope>NUCLEOTIDE SEQUENCE [LARGE SCALE GENOMIC DNA]</scope>
    <source>
        <strain evidence="1 2">SKJ47</strain>
    </source>
</reference>
<dbReference type="NCBIfam" id="TIGR01460">
    <property type="entry name" value="HAD-SF-IIA"/>
    <property type="match status" value="1"/>
</dbReference>
<dbReference type="AlphaFoldDB" id="A0ABD5UWD3"/>
<dbReference type="InterPro" id="IPR036412">
    <property type="entry name" value="HAD-like_sf"/>
</dbReference>
<dbReference type="InterPro" id="IPR006357">
    <property type="entry name" value="HAD-SF_hydro_IIA"/>
</dbReference>
<dbReference type="Pfam" id="PF13344">
    <property type="entry name" value="Hydrolase_6"/>
    <property type="match status" value="1"/>
</dbReference>
<protein>
    <submittedName>
        <fullName evidence="1">HAD-IIA family hydrolase</fullName>
    </submittedName>
</protein>
<dbReference type="Proteomes" id="UP001596296">
    <property type="component" value="Unassembled WGS sequence"/>
</dbReference>
<dbReference type="GO" id="GO:0016787">
    <property type="term" value="F:hydrolase activity"/>
    <property type="evidence" value="ECO:0007669"/>
    <property type="project" value="UniProtKB-KW"/>
</dbReference>
<dbReference type="PANTHER" id="PTHR19288:SF46">
    <property type="entry name" value="HALOACID DEHALOGENASE-LIKE HYDROLASE DOMAIN-CONTAINING PROTEIN 2"/>
    <property type="match status" value="1"/>
</dbReference>
<comment type="caution">
    <text evidence="1">The sequence shown here is derived from an EMBL/GenBank/DDBJ whole genome shotgun (WGS) entry which is preliminary data.</text>
</comment>
<name>A0ABD5UWD3_9EURY</name>
<dbReference type="Gene3D" id="3.40.50.1000">
    <property type="entry name" value="HAD superfamily/HAD-like"/>
    <property type="match status" value="2"/>
</dbReference>
<dbReference type="InterPro" id="IPR023214">
    <property type="entry name" value="HAD_sf"/>
</dbReference>
<keyword evidence="2" id="KW-1185">Reference proteome</keyword>
<evidence type="ECO:0000313" key="1">
    <source>
        <dbReference type="EMBL" id="MFC6892123.1"/>
    </source>
</evidence>